<feature type="chain" id="PRO_5046329997" evidence="1">
    <location>
        <begin position="22"/>
        <end position="323"/>
    </location>
</feature>
<dbReference type="Proteomes" id="UP001164712">
    <property type="component" value="Chromosome"/>
</dbReference>
<keyword evidence="3" id="KW-0167">Capsid protein</keyword>
<gene>
    <name evidence="3" type="ORF">O1V66_04025</name>
</gene>
<dbReference type="InterPro" id="IPR007893">
    <property type="entry name" value="Spore_coat_U/FanG"/>
</dbReference>
<feature type="signal peptide" evidence="1">
    <location>
        <begin position="1"/>
        <end position="21"/>
    </location>
</feature>
<dbReference type="InterPro" id="IPR053167">
    <property type="entry name" value="Spore_coat_component"/>
</dbReference>
<keyword evidence="4" id="KW-1185">Reference proteome</keyword>
<dbReference type="SMART" id="SM00972">
    <property type="entry name" value="SCPU"/>
    <property type="match status" value="2"/>
</dbReference>
<reference evidence="3" key="1">
    <citation type="submission" date="2022-12" db="EMBL/GenBank/DDBJ databases">
        <title>Complete genome sequence of an Australian strain of Rouxiella badensis DAR84756 and resolution of the R. badensis DSM100043 and R. chamberiensis DSM28324 genomes.</title>
        <authorList>
            <person name="Paul S."/>
            <person name="Anderson P.J."/>
            <person name="Maynard G."/>
            <person name="Dyall-Smith M."/>
            <person name="Kudinha T."/>
        </authorList>
    </citation>
    <scope>NUCLEOTIDE SEQUENCE</scope>
    <source>
        <strain evidence="3">DSM 28324</strain>
    </source>
</reference>
<evidence type="ECO:0000313" key="3">
    <source>
        <dbReference type="EMBL" id="WAT01884.1"/>
    </source>
</evidence>
<accession>A0ABY7HS45</accession>
<proteinExistence type="predicted"/>
<dbReference type="Pfam" id="PF05229">
    <property type="entry name" value="SCPU"/>
    <property type="match status" value="2"/>
</dbReference>
<evidence type="ECO:0000259" key="2">
    <source>
        <dbReference type="Pfam" id="PF05229"/>
    </source>
</evidence>
<feature type="domain" description="Spore coat protein U/FanG" evidence="2">
    <location>
        <begin position="22"/>
        <end position="159"/>
    </location>
</feature>
<sequence>MRLRYLTIMAGLALCPGVSLAAINCTVTSVQPVNFGTVNPLASGTASASTTLSYSCTKTLGELLSAVTLCFNIGPSSVTSQVTTRSMSFAGPPTSTLSYQLYQAPNGVVWGSQYQAGTSPVIVNLGSLSSLFPSTGSVTVYGSLVTPQTSAAPGTYQDIYAGLTASMTTNTAALIPPGTCGSTVAANYPFNVTATVVKQCTVTASGNINLGSVNSTALNTTSSNSLSVTCSNRTPYTVGLVPSNGSTTGAGVMSSTAPNNDKVGYQLSSTPGPNGTPWGNTALNYVAGTGIGTATSYNVYATVPSANYTPGSYADTVTVNVTY</sequence>
<keyword evidence="1" id="KW-0732">Signal</keyword>
<dbReference type="RefSeq" id="WP_045047069.1">
    <property type="nucleotide sequence ID" value="NZ_CP114058.1"/>
</dbReference>
<evidence type="ECO:0000256" key="1">
    <source>
        <dbReference type="SAM" id="SignalP"/>
    </source>
</evidence>
<feature type="domain" description="Spore coat protein U/FanG" evidence="2">
    <location>
        <begin position="188"/>
        <end position="319"/>
    </location>
</feature>
<name>A0ABY7HS45_9GAMM</name>
<dbReference type="PANTHER" id="PTHR37089:SF4">
    <property type="entry name" value="EXPORTED PROTEIN"/>
    <property type="match status" value="1"/>
</dbReference>
<protein>
    <submittedName>
        <fullName evidence="3">Spore coat protein U domain-containing protein</fullName>
    </submittedName>
</protein>
<evidence type="ECO:0000313" key="4">
    <source>
        <dbReference type="Proteomes" id="UP001164712"/>
    </source>
</evidence>
<keyword evidence="3" id="KW-0946">Virion</keyword>
<organism evidence="3 4">
    <name type="scientific">Rouxiella chamberiensis</name>
    <dbReference type="NCBI Taxonomy" id="1513468"/>
    <lineage>
        <taxon>Bacteria</taxon>
        <taxon>Pseudomonadati</taxon>
        <taxon>Pseudomonadota</taxon>
        <taxon>Gammaproteobacteria</taxon>
        <taxon>Enterobacterales</taxon>
        <taxon>Yersiniaceae</taxon>
        <taxon>Rouxiella</taxon>
    </lineage>
</organism>
<dbReference type="EMBL" id="CP114058">
    <property type="protein sequence ID" value="WAT01884.1"/>
    <property type="molecule type" value="Genomic_DNA"/>
</dbReference>
<dbReference type="PANTHER" id="PTHR37089">
    <property type="entry name" value="PROTEIN U-RELATED"/>
    <property type="match status" value="1"/>
</dbReference>